<reference evidence="2" key="3">
    <citation type="journal article" date="2022" name="Biotechnol. Bioprocess Eng.">
        <title>Pan-genome Analysis Reveals Comparative Genomic Features of Central Metabolic Pathways in Methylorubrum extorquens.</title>
        <authorList>
            <person name="Lee G.M."/>
            <person name="Scott-Nevros Z.K."/>
            <person name="Lee S.-M."/>
            <person name="Kim D."/>
        </authorList>
    </citation>
    <scope>NUCLEOTIDE SEQUENCE</scope>
    <source>
        <strain evidence="2">ATCC 55366</strain>
    </source>
</reference>
<gene>
    <name evidence="2" type="ORF">KEC54_24875</name>
    <name evidence="1" type="ORF">TK0001_1069</name>
</gene>
<dbReference type="AlphaFoldDB" id="A0A2N9AJX9"/>
<reference evidence="1" key="2">
    <citation type="submission" date="2017-10" db="EMBL/GenBank/DDBJ databases">
        <authorList>
            <person name="Banno H."/>
            <person name="Chua N.-H."/>
        </authorList>
    </citation>
    <scope>NUCLEOTIDE SEQUENCE [LARGE SCALE GENOMIC DNA]</scope>
    <source>
        <strain evidence="1">TK 0001</strain>
    </source>
</reference>
<evidence type="ECO:0000313" key="2">
    <source>
        <dbReference type="EMBL" id="WHQ69533.1"/>
    </source>
</evidence>
<dbReference type="EMBL" id="LT962688">
    <property type="protein sequence ID" value="SOR27671.1"/>
    <property type="molecule type" value="Genomic_DNA"/>
</dbReference>
<evidence type="ECO:0000313" key="1">
    <source>
        <dbReference type="EMBL" id="SOR27671.1"/>
    </source>
</evidence>
<protein>
    <submittedName>
        <fullName evidence="1">Uncharacterized protein</fullName>
    </submittedName>
</protein>
<name>A0A2N9AJX9_METEX</name>
<reference evidence="3" key="1">
    <citation type="submission" date="2017-10" db="EMBL/GenBank/DDBJ databases">
        <authorList>
            <person name="Regsiter A."/>
            <person name="William W."/>
        </authorList>
    </citation>
    <scope>NUCLEOTIDE SEQUENCE [LARGE SCALE GENOMIC DNA]</scope>
</reference>
<organism evidence="1 3">
    <name type="scientific">Methylorubrum extorquens</name>
    <name type="common">Methylobacterium dichloromethanicum</name>
    <name type="synonym">Methylobacterium extorquens</name>
    <dbReference type="NCBI Taxonomy" id="408"/>
    <lineage>
        <taxon>Bacteria</taxon>
        <taxon>Pseudomonadati</taxon>
        <taxon>Pseudomonadota</taxon>
        <taxon>Alphaproteobacteria</taxon>
        <taxon>Hyphomicrobiales</taxon>
        <taxon>Methylobacteriaceae</taxon>
        <taxon>Methylorubrum</taxon>
    </lineage>
</organism>
<sequence>MPSNIDPLSALLRDPSSPFGAAFDALRNEGLPVAHVVHLEDTGQVLMADEDGQYRPAHGAIRQMVTGEPWRDPGRINPVPSYPVRHSPTRLAEHNAEVADMLLYLVQFYRPALAADPEIDDAIAEFVAAIGTPINRGHLVGLDDNYERWDVIAGNFFEYVTGEEGEPTAVAN</sequence>
<proteinExistence type="predicted"/>
<dbReference type="RefSeq" id="WP_056116332.1">
    <property type="nucleotide sequence ID" value="NZ_CP073633.1"/>
</dbReference>
<dbReference type="Proteomes" id="UP001223720">
    <property type="component" value="Chromosome"/>
</dbReference>
<dbReference type="Proteomes" id="UP000233769">
    <property type="component" value="Chromosome tk0001"/>
</dbReference>
<accession>A0A2N9AJX9</accession>
<dbReference type="EMBL" id="CP073633">
    <property type="protein sequence ID" value="WHQ69533.1"/>
    <property type="molecule type" value="Genomic_DNA"/>
</dbReference>
<evidence type="ECO:0000313" key="3">
    <source>
        <dbReference type="Proteomes" id="UP000233769"/>
    </source>
</evidence>